<evidence type="ECO:0000313" key="1">
    <source>
        <dbReference type="EMBL" id="ACV28712.1"/>
    </source>
</evidence>
<dbReference type="Proteomes" id="UP000002294">
    <property type="component" value="Chromosome"/>
</dbReference>
<accession>C7RGV1</accession>
<dbReference type="PROSITE" id="PS00383">
    <property type="entry name" value="TYR_PHOSPHATASE_1"/>
    <property type="match status" value="1"/>
</dbReference>
<dbReference type="InterPro" id="IPR029021">
    <property type="entry name" value="Prot-tyrosine_phosphatase-like"/>
</dbReference>
<dbReference type="SUPFAM" id="SSF52799">
    <property type="entry name" value="(Phosphotyrosine protein) phosphatases II"/>
    <property type="match status" value="1"/>
</dbReference>
<dbReference type="eggNOG" id="COG2365">
    <property type="taxonomic scope" value="Bacteria"/>
</dbReference>
<proteinExistence type="predicted"/>
<dbReference type="OrthoDB" id="9815473at2"/>
<evidence type="ECO:0000313" key="2">
    <source>
        <dbReference type="Proteomes" id="UP000002294"/>
    </source>
</evidence>
<dbReference type="Pfam" id="PF13350">
    <property type="entry name" value="Y_phosphatase3"/>
    <property type="match status" value="1"/>
</dbReference>
<protein>
    <submittedName>
        <fullName evidence="1">Protein tyrosine/serine phosphatase</fullName>
    </submittedName>
</protein>
<dbReference type="STRING" id="525919.Apre_0673"/>
<dbReference type="InterPro" id="IPR016130">
    <property type="entry name" value="Tyr_Pase_AS"/>
</dbReference>
<dbReference type="RefSeq" id="WP_015777622.1">
    <property type="nucleotide sequence ID" value="NC_013171.1"/>
</dbReference>
<dbReference type="AlphaFoldDB" id="C7RGV1"/>
<dbReference type="Gene3D" id="3.90.190.10">
    <property type="entry name" value="Protein tyrosine phosphatase superfamily"/>
    <property type="match status" value="1"/>
</dbReference>
<organism evidence="1 2">
    <name type="scientific">Anaerococcus prevotii (strain ATCC 9321 / DSM 20548 / JCM 6508 / NCTC 11806 / PC1)</name>
    <name type="common">Peptostreptococcus prevotii</name>
    <name type="synonym">Peptococcus prevotii</name>
    <dbReference type="NCBI Taxonomy" id="525919"/>
    <lineage>
        <taxon>Bacteria</taxon>
        <taxon>Bacillati</taxon>
        <taxon>Bacillota</taxon>
        <taxon>Tissierellia</taxon>
        <taxon>Tissierellales</taxon>
        <taxon>Peptoniphilaceae</taxon>
        <taxon>Anaerococcus</taxon>
    </lineage>
</organism>
<dbReference type="HOGENOM" id="CLU_057546_0_0_9"/>
<reference evidence="1 2" key="1">
    <citation type="journal article" date="2009" name="Stand. Genomic Sci.">
        <title>Complete genome sequence of Anaerococcus prevotii type strain (PC1).</title>
        <authorList>
            <person name="Labutti K."/>
            <person name="Pukall R."/>
            <person name="Steenblock K."/>
            <person name="Glavina Del Rio T."/>
            <person name="Tice H."/>
            <person name="Copeland A."/>
            <person name="Cheng J.F."/>
            <person name="Lucas S."/>
            <person name="Chen F."/>
            <person name="Nolan M."/>
            <person name="Bruce D."/>
            <person name="Goodwin L."/>
            <person name="Pitluck S."/>
            <person name="Ivanova N."/>
            <person name="Mavromatis K."/>
            <person name="Ovchinnikova G."/>
            <person name="Pati A."/>
            <person name="Chen A."/>
            <person name="Palaniappan K."/>
            <person name="Land M."/>
            <person name="Hauser L."/>
            <person name="Chang Y.J."/>
            <person name="Jeffries C.D."/>
            <person name="Chain P."/>
            <person name="Saunders E."/>
            <person name="Brettin T."/>
            <person name="Detter J.C."/>
            <person name="Han C."/>
            <person name="Goker M."/>
            <person name="Bristow J."/>
            <person name="Eisen J.A."/>
            <person name="Markowitz V."/>
            <person name="Hugenholtz P."/>
            <person name="Kyrpides N.C."/>
            <person name="Klenk H.P."/>
            <person name="Lapidus A."/>
        </authorList>
    </citation>
    <scope>NUCLEOTIDE SEQUENCE [LARGE SCALE GENOMIC DNA]</scope>
    <source>
        <strain evidence="2">ATCC 9321 / DSM 20548 / JCM 6508 / NCTC 11806 / PC1</strain>
    </source>
</reference>
<name>C7RGV1_ANAPD</name>
<dbReference type="EMBL" id="CP001708">
    <property type="protein sequence ID" value="ACV28712.1"/>
    <property type="molecule type" value="Genomic_DNA"/>
</dbReference>
<keyword evidence="2" id="KW-1185">Reference proteome</keyword>
<gene>
    <name evidence="1" type="ordered locus">Apre_0673</name>
</gene>
<dbReference type="KEGG" id="apr:Apre_0673"/>
<dbReference type="GO" id="GO:0004721">
    <property type="term" value="F:phosphoprotein phosphatase activity"/>
    <property type="evidence" value="ECO:0007669"/>
    <property type="project" value="InterPro"/>
</dbReference>
<sequence>MVKKYMKRYPLKDVQNARDLGGVPTLDGKVTNWGKFIRTATLDDAKDWDINYLKEMGVTRVIDLRREGEIEPNKKSIAKIKENFDYYNVSLAGDREFRQEDIDKIVNKEISVGTSYRNLIDNYKAVKEIMEIFAENDGISLFHCQEGKDRTGIISMILMGISNVARADIIADYEVSSAHLGYIERYDEDDPFSVFRITSPYNMKEAYDYILRKYKSFDDYLLYAKVDRETIEKVRDKIAG</sequence>
<dbReference type="InterPro" id="IPR026893">
    <property type="entry name" value="Tyr/Ser_Pase_IphP-type"/>
</dbReference>